<keyword evidence="3" id="KW-1185">Reference proteome</keyword>
<evidence type="ECO:0000256" key="1">
    <source>
        <dbReference type="SAM" id="MobiDB-lite"/>
    </source>
</evidence>
<sequence>MQQKNLIQKEHSNNFNNYQEIQNTLKLKNELKQGGQEEEKKSSSIFNRSMKI</sequence>
<accession>A0A8S1LHW3</accession>
<dbReference type="Proteomes" id="UP000692954">
    <property type="component" value="Unassembled WGS sequence"/>
</dbReference>
<dbReference type="EMBL" id="CAJJDN010000020">
    <property type="protein sequence ID" value="CAD8065572.1"/>
    <property type="molecule type" value="Genomic_DNA"/>
</dbReference>
<reference evidence="2" key="1">
    <citation type="submission" date="2021-01" db="EMBL/GenBank/DDBJ databases">
        <authorList>
            <consortium name="Genoscope - CEA"/>
            <person name="William W."/>
        </authorList>
    </citation>
    <scope>NUCLEOTIDE SEQUENCE</scope>
</reference>
<feature type="region of interest" description="Disordered" evidence="1">
    <location>
        <begin position="31"/>
        <end position="52"/>
    </location>
</feature>
<evidence type="ECO:0000313" key="2">
    <source>
        <dbReference type="EMBL" id="CAD8065572.1"/>
    </source>
</evidence>
<protein>
    <submittedName>
        <fullName evidence="2">Uncharacterized protein</fullName>
    </submittedName>
</protein>
<evidence type="ECO:0000313" key="3">
    <source>
        <dbReference type="Proteomes" id="UP000692954"/>
    </source>
</evidence>
<feature type="compositionally biased region" description="Basic and acidic residues" evidence="1">
    <location>
        <begin position="31"/>
        <end position="42"/>
    </location>
</feature>
<dbReference type="AlphaFoldDB" id="A0A8S1LHW3"/>
<comment type="caution">
    <text evidence="2">The sequence shown here is derived from an EMBL/GenBank/DDBJ whole genome shotgun (WGS) entry which is preliminary data.</text>
</comment>
<gene>
    <name evidence="2" type="ORF">PSON_ATCC_30995.1.T0200278</name>
</gene>
<proteinExistence type="predicted"/>
<organism evidence="2 3">
    <name type="scientific">Paramecium sonneborni</name>
    <dbReference type="NCBI Taxonomy" id="65129"/>
    <lineage>
        <taxon>Eukaryota</taxon>
        <taxon>Sar</taxon>
        <taxon>Alveolata</taxon>
        <taxon>Ciliophora</taxon>
        <taxon>Intramacronucleata</taxon>
        <taxon>Oligohymenophorea</taxon>
        <taxon>Peniculida</taxon>
        <taxon>Parameciidae</taxon>
        <taxon>Paramecium</taxon>
    </lineage>
</organism>
<name>A0A8S1LHW3_9CILI</name>